<evidence type="ECO:0000313" key="2">
    <source>
        <dbReference type="Proteomes" id="UP000031366"/>
    </source>
</evidence>
<dbReference type="EMBL" id="AYSO01000020">
    <property type="protein sequence ID" value="KIE45250.1"/>
    <property type="molecule type" value="Genomic_DNA"/>
</dbReference>
<protein>
    <submittedName>
        <fullName evidence="1">YtxH-like family protein</fullName>
    </submittedName>
</protein>
<sequence length="119" mass="13337">MSLKAKLEQKKKERIRKERLNTAKKLAVGTVAGVVGGLMLAPKSGKETRENIKVKAKEVNENLKVKTVEVKENALEAKDKISKYIAEKKVCKKPCCEETTESCECSEEVEEVAEEKIEE</sequence>
<keyword evidence="2" id="KW-1185">Reference proteome</keyword>
<proteinExistence type="predicted"/>
<dbReference type="STRING" id="29341.RSJ17_05880"/>
<dbReference type="InterPro" id="IPR024623">
    <property type="entry name" value="YtxH"/>
</dbReference>
<comment type="caution">
    <text evidence="1">The sequence shown here is derived from an EMBL/GenBank/DDBJ whole genome shotgun (WGS) entry which is preliminary data.</text>
</comment>
<reference evidence="1 2" key="1">
    <citation type="journal article" date="2015" name="Infect. Genet. Evol.">
        <title>Genomic sequences of six botulinum neurotoxin-producing strains representing three clostridial species illustrate the mobility and diversity of botulinum neurotoxin genes.</title>
        <authorList>
            <person name="Smith T.J."/>
            <person name="Hill K.K."/>
            <person name="Xie G."/>
            <person name="Foley B.T."/>
            <person name="Williamson C.H."/>
            <person name="Foster J.T."/>
            <person name="Johnson S.L."/>
            <person name="Chertkov O."/>
            <person name="Teshima H."/>
            <person name="Gibbons H.S."/>
            <person name="Johnsky L.A."/>
            <person name="Karavis M.A."/>
            <person name="Smith L.A."/>
        </authorList>
    </citation>
    <scope>NUCLEOTIDE SEQUENCE [LARGE SCALE GENOMIC DNA]</scope>
    <source>
        <strain evidence="1 2">CDC 2741</strain>
    </source>
</reference>
<organism evidence="1 2">
    <name type="scientific">Clostridium argentinense CDC 2741</name>
    <dbReference type="NCBI Taxonomy" id="1418104"/>
    <lineage>
        <taxon>Bacteria</taxon>
        <taxon>Bacillati</taxon>
        <taxon>Bacillota</taxon>
        <taxon>Clostridia</taxon>
        <taxon>Eubacteriales</taxon>
        <taxon>Clostridiaceae</taxon>
        <taxon>Clostridium</taxon>
    </lineage>
</organism>
<dbReference type="Pfam" id="PF12732">
    <property type="entry name" value="YtxH"/>
    <property type="match status" value="1"/>
</dbReference>
<dbReference type="RefSeq" id="WP_039636575.1">
    <property type="nucleotide sequence ID" value="NZ_AYSO01000020.1"/>
</dbReference>
<gene>
    <name evidence="1" type="ORF">U732_616</name>
</gene>
<accession>A0A0C1UCI1</accession>
<dbReference type="AlphaFoldDB" id="A0A0C1UCI1"/>
<evidence type="ECO:0000313" key="1">
    <source>
        <dbReference type="EMBL" id="KIE45250.1"/>
    </source>
</evidence>
<dbReference type="Proteomes" id="UP000031366">
    <property type="component" value="Unassembled WGS sequence"/>
</dbReference>
<name>A0A0C1UCI1_9CLOT</name>